<organism evidence="2 3">
    <name type="scientific">Angomonas deanei</name>
    <dbReference type="NCBI Taxonomy" id="59799"/>
    <lineage>
        <taxon>Eukaryota</taxon>
        <taxon>Discoba</taxon>
        <taxon>Euglenozoa</taxon>
        <taxon>Kinetoplastea</taxon>
        <taxon>Metakinetoplastina</taxon>
        <taxon>Trypanosomatida</taxon>
        <taxon>Trypanosomatidae</taxon>
        <taxon>Strigomonadinae</taxon>
        <taxon>Angomonas</taxon>
    </lineage>
</organism>
<keyword evidence="3" id="KW-1185">Reference proteome</keyword>
<evidence type="ECO:0000256" key="1">
    <source>
        <dbReference type="SAM" id="MobiDB-lite"/>
    </source>
</evidence>
<feature type="region of interest" description="Disordered" evidence="1">
    <location>
        <begin position="373"/>
        <end position="401"/>
    </location>
</feature>
<dbReference type="SUPFAM" id="SSF55811">
    <property type="entry name" value="Nudix"/>
    <property type="match status" value="1"/>
</dbReference>
<dbReference type="Proteomes" id="UP000515908">
    <property type="component" value="Chromosome 06"/>
</dbReference>
<reference evidence="2 3" key="1">
    <citation type="submission" date="2020-08" db="EMBL/GenBank/DDBJ databases">
        <authorList>
            <person name="Newling K."/>
            <person name="Davey J."/>
            <person name="Forrester S."/>
        </authorList>
    </citation>
    <scope>NUCLEOTIDE SEQUENCE [LARGE SCALE GENOMIC DNA]</scope>
    <source>
        <strain evidence="3">Crithidia deanei Carvalho (ATCC PRA-265)</strain>
    </source>
</reference>
<protein>
    <recommendedName>
        <fullName evidence="4">NUDIX domain containing protein</fullName>
    </recommendedName>
</protein>
<dbReference type="VEuPathDB" id="TriTrypDB:ADEAN_000362100"/>
<accession>A0A7G2C8H4</accession>
<dbReference type="Gene3D" id="3.90.79.10">
    <property type="entry name" value="Nucleoside Triphosphate Pyrophosphohydrolase"/>
    <property type="match status" value="1"/>
</dbReference>
<evidence type="ECO:0000313" key="2">
    <source>
        <dbReference type="EMBL" id="CAD2216160.1"/>
    </source>
</evidence>
<dbReference type="AlphaFoldDB" id="A0A7G2C8H4"/>
<evidence type="ECO:0008006" key="4">
    <source>
        <dbReference type="Google" id="ProtNLM"/>
    </source>
</evidence>
<feature type="compositionally biased region" description="Basic and acidic residues" evidence="1">
    <location>
        <begin position="373"/>
        <end position="387"/>
    </location>
</feature>
<sequence length="401" mass="46625">MVEDLRSALHSELHEEGGEEVPLFRTFTRPGEQRNEEDSAETIHLERVDRLPAKYDLITNSIVYKWETTAKWARKVSGPMKEWATEFKYRTGVHIEVEPTHPERIWNYNTGDAFYGMNSSSTANFPTSPSEAGDHYYKKSDDVELTVYLFGSERGVYNCKKLLEEAIREDPSYVRLALFRRVPGATGDDAIEWLALRRINREIRPPDVPPISLKTPGKYNFLHETHLEAAVRSCWEETGLQLSPANVFPTALFTQEDPLYYWRVPVYYYLAEIPYETEVKGPQTMREAYVVDFDPRLLKQSPDPIDRHWAAHADPQTGCAWLRRSTFNELQKPLKGEEYLELRYTPPPYSQLREVLGFREVEEEREILQRELEKKKTLEESQVKKGDTDEETPVSAETDPK</sequence>
<gene>
    <name evidence="2" type="ORF">ADEAN_000362100</name>
</gene>
<dbReference type="EMBL" id="LR877150">
    <property type="protein sequence ID" value="CAD2216160.1"/>
    <property type="molecule type" value="Genomic_DNA"/>
</dbReference>
<dbReference type="InterPro" id="IPR015797">
    <property type="entry name" value="NUDIX_hydrolase-like_dom_sf"/>
</dbReference>
<dbReference type="OrthoDB" id="271126at2759"/>
<dbReference type="CDD" id="cd02883">
    <property type="entry name" value="NUDIX_Hydrolase"/>
    <property type="match status" value="1"/>
</dbReference>
<evidence type="ECO:0000313" key="3">
    <source>
        <dbReference type="Proteomes" id="UP000515908"/>
    </source>
</evidence>
<name>A0A7G2C8H4_9TRYP</name>
<proteinExistence type="predicted"/>